<keyword evidence="1" id="KW-1133">Transmembrane helix</keyword>
<keyword evidence="3" id="KW-1185">Reference proteome</keyword>
<evidence type="ECO:0000313" key="3">
    <source>
        <dbReference type="Proteomes" id="UP000275078"/>
    </source>
</evidence>
<organism evidence="2 3">
    <name type="scientific">Ascobolus immersus RN42</name>
    <dbReference type="NCBI Taxonomy" id="1160509"/>
    <lineage>
        <taxon>Eukaryota</taxon>
        <taxon>Fungi</taxon>
        <taxon>Dikarya</taxon>
        <taxon>Ascomycota</taxon>
        <taxon>Pezizomycotina</taxon>
        <taxon>Pezizomycetes</taxon>
        <taxon>Pezizales</taxon>
        <taxon>Ascobolaceae</taxon>
        <taxon>Ascobolus</taxon>
    </lineage>
</organism>
<dbReference type="EMBL" id="ML119660">
    <property type="protein sequence ID" value="RPA84135.1"/>
    <property type="molecule type" value="Genomic_DNA"/>
</dbReference>
<protein>
    <submittedName>
        <fullName evidence="2">Uncharacterized protein</fullName>
    </submittedName>
</protein>
<reference evidence="2 3" key="1">
    <citation type="journal article" date="2018" name="Nat. Ecol. Evol.">
        <title>Pezizomycetes genomes reveal the molecular basis of ectomycorrhizal truffle lifestyle.</title>
        <authorList>
            <person name="Murat C."/>
            <person name="Payen T."/>
            <person name="Noel B."/>
            <person name="Kuo A."/>
            <person name="Morin E."/>
            <person name="Chen J."/>
            <person name="Kohler A."/>
            <person name="Krizsan K."/>
            <person name="Balestrini R."/>
            <person name="Da Silva C."/>
            <person name="Montanini B."/>
            <person name="Hainaut M."/>
            <person name="Levati E."/>
            <person name="Barry K.W."/>
            <person name="Belfiori B."/>
            <person name="Cichocki N."/>
            <person name="Clum A."/>
            <person name="Dockter R.B."/>
            <person name="Fauchery L."/>
            <person name="Guy J."/>
            <person name="Iotti M."/>
            <person name="Le Tacon F."/>
            <person name="Lindquist E.A."/>
            <person name="Lipzen A."/>
            <person name="Malagnac F."/>
            <person name="Mello A."/>
            <person name="Molinier V."/>
            <person name="Miyauchi S."/>
            <person name="Poulain J."/>
            <person name="Riccioni C."/>
            <person name="Rubini A."/>
            <person name="Sitrit Y."/>
            <person name="Splivallo R."/>
            <person name="Traeger S."/>
            <person name="Wang M."/>
            <person name="Zifcakova L."/>
            <person name="Wipf D."/>
            <person name="Zambonelli A."/>
            <person name="Paolocci F."/>
            <person name="Nowrousian M."/>
            <person name="Ottonello S."/>
            <person name="Baldrian P."/>
            <person name="Spatafora J.W."/>
            <person name="Henrissat B."/>
            <person name="Nagy L.G."/>
            <person name="Aury J.M."/>
            <person name="Wincker P."/>
            <person name="Grigoriev I.V."/>
            <person name="Bonfante P."/>
            <person name="Martin F.M."/>
        </authorList>
    </citation>
    <scope>NUCLEOTIDE SEQUENCE [LARGE SCALE GENOMIC DNA]</scope>
    <source>
        <strain evidence="2 3">RN42</strain>
    </source>
</reference>
<proteinExistence type="predicted"/>
<keyword evidence="1" id="KW-0812">Transmembrane</keyword>
<name>A0A3N4IDC6_ASCIM</name>
<dbReference type="Proteomes" id="UP000275078">
    <property type="component" value="Unassembled WGS sequence"/>
</dbReference>
<sequence length="116" mass="12825">MLNPLWHQAPPLKMYLYSGAGLHIEVLNSQGSPSDNILPLLKTYPGQSGMLRRLATGPSISQSSSCTLASSYRWFRTFQIKMRTPKYSICVPLILLIIVTAGSGISSLMDLIVVWE</sequence>
<feature type="transmembrane region" description="Helical" evidence="1">
    <location>
        <begin position="89"/>
        <end position="115"/>
    </location>
</feature>
<evidence type="ECO:0000313" key="2">
    <source>
        <dbReference type="EMBL" id="RPA84135.1"/>
    </source>
</evidence>
<gene>
    <name evidence="2" type="ORF">BJ508DRAFT_41765</name>
</gene>
<accession>A0A3N4IDC6</accession>
<evidence type="ECO:0000256" key="1">
    <source>
        <dbReference type="SAM" id="Phobius"/>
    </source>
</evidence>
<keyword evidence="1" id="KW-0472">Membrane</keyword>
<dbReference type="AlphaFoldDB" id="A0A3N4IDC6"/>